<evidence type="ECO:0000313" key="1">
    <source>
        <dbReference type="EMBL" id="KDR50902.1"/>
    </source>
</evidence>
<organism evidence="1 2">
    <name type="scientific">Hoylesella loescheii DSM 19665 = JCM 12249 = ATCC 15930</name>
    <dbReference type="NCBI Taxonomy" id="1122985"/>
    <lineage>
        <taxon>Bacteria</taxon>
        <taxon>Pseudomonadati</taxon>
        <taxon>Bacteroidota</taxon>
        <taxon>Bacteroidia</taxon>
        <taxon>Bacteroidales</taxon>
        <taxon>Prevotellaceae</taxon>
        <taxon>Hoylesella</taxon>
    </lineage>
</organism>
<reference evidence="1 2" key="1">
    <citation type="submission" date="2013-08" db="EMBL/GenBank/DDBJ databases">
        <authorList>
            <person name="Weinstock G."/>
            <person name="Sodergren E."/>
            <person name="Wylie T."/>
            <person name="Fulton L."/>
            <person name="Fulton R."/>
            <person name="Fronick C."/>
            <person name="O'Laughlin M."/>
            <person name="Godfrey J."/>
            <person name="Miner T."/>
            <person name="Herter B."/>
            <person name="Appelbaum E."/>
            <person name="Cordes M."/>
            <person name="Lek S."/>
            <person name="Wollam A."/>
            <person name="Pepin K.H."/>
            <person name="Palsikar V.B."/>
            <person name="Mitreva M."/>
            <person name="Wilson R.K."/>
        </authorList>
    </citation>
    <scope>NUCLEOTIDE SEQUENCE [LARGE SCALE GENOMIC DNA]</scope>
    <source>
        <strain evidence="1 2">ATCC 15930</strain>
    </source>
</reference>
<dbReference type="Proteomes" id="UP000027442">
    <property type="component" value="Unassembled WGS sequence"/>
</dbReference>
<protein>
    <submittedName>
        <fullName evidence="1">Uncharacterized protein</fullName>
    </submittedName>
</protein>
<comment type="caution">
    <text evidence="1">The sequence shown here is derived from an EMBL/GenBank/DDBJ whole genome shotgun (WGS) entry which is preliminary data.</text>
</comment>
<dbReference type="AlphaFoldDB" id="A0A069QE06"/>
<dbReference type="EMBL" id="JNGW01000132">
    <property type="protein sequence ID" value="KDR50902.1"/>
    <property type="molecule type" value="Genomic_DNA"/>
</dbReference>
<dbReference type="HOGENOM" id="CLU_3010462_0_0_10"/>
<evidence type="ECO:0000313" key="2">
    <source>
        <dbReference type="Proteomes" id="UP000027442"/>
    </source>
</evidence>
<name>A0A069QE06_HOYLO</name>
<keyword evidence="2" id="KW-1185">Reference proteome</keyword>
<gene>
    <name evidence="1" type="ORF">HMPREF1991_03032</name>
</gene>
<proteinExistence type="predicted"/>
<accession>A0A069QE06</accession>
<dbReference type="PATRIC" id="fig|1122985.7.peg.3136"/>
<sequence>MKMESDGQTKISAKDNMYIKSKVNVDVAKEWRVREKKSPSLSDNLHDGYLLNVVVQ</sequence>